<name>A0A2M8G5T9_UNCKA</name>
<gene>
    <name evidence="3" type="ORF">CO015_04770</name>
</gene>
<evidence type="ECO:0000256" key="2">
    <source>
        <dbReference type="SAM" id="SignalP"/>
    </source>
</evidence>
<protein>
    <recommendedName>
        <fullName evidence="5">Thioredoxin domain-containing protein</fullName>
    </recommendedName>
</protein>
<dbReference type="AlphaFoldDB" id="A0A2M8G5T9"/>
<dbReference type="EMBL" id="PFQS01000113">
    <property type="protein sequence ID" value="PJC68221.1"/>
    <property type="molecule type" value="Genomic_DNA"/>
</dbReference>
<dbReference type="CDD" id="cd01659">
    <property type="entry name" value="TRX_superfamily"/>
    <property type="match status" value="1"/>
</dbReference>
<organism evidence="3 4">
    <name type="scientific">candidate division WWE3 bacterium CG_4_8_14_3_um_filter_42_11</name>
    <dbReference type="NCBI Taxonomy" id="1975076"/>
    <lineage>
        <taxon>Bacteria</taxon>
        <taxon>Katanobacteria</taxon>
    </lineage>
</organism>
<comment type="caution">
    <text evidence="3">The sequence shown here is derived from an EMBL/GenBank/DDBJ whole genome shotgun (WGS) entry which is preliminary data.</text>
</comment>
<feature type="chain" id="PRO_5014999663" description="Thioredoxin domain-containing protein" evidence="2">
    <location>
        <begin position="25"/>
        <end position="277"/>
    </location>
</feature>
<evidence type="ECO:0008006" key="5">
    <source>
        <dbReference type="Google" id="ProtNLM"/>
    </source>
</evidence>
<feature type="transmembrane region" description="Helical" evidence="1">
    <location>
        <begin position="185"/>
        <end position="204"/>
    </location>
</feature>
<feature type="transmembrane region" description="Helical" evidence="1">
    <location>
        <begin position="216"/>
        <end position="245"/>
    </location>
</feature>
<accession>A0A2M8G5T9</accession>
<evidence type="ECO:0000313" key="4">
    <source>
        <dbReference type="Proteomes" id="UP000229438"/>
    </source>
</evidence>
<keyword evidence="1" id="KW-1133">Transmembrane helix</keyword>
<dbReference type="Proteomes" id="UP000229438">
    <property type="component" value="Unassembled WGS sequence"/>
</dbReference>
<reference evidence="4" key="1">
    <citation type="submission" date="2017-09" db="EMBL/GenBank/DDBJ databases">
        <title>Depth-based differentiation of microbial function through sediment-hosted aquifers and enrichment of novel symbionts in the deep terrestrial subsurface.</title>
        <authorList>
            <person name="Probst A.J."/>
            <person name="Ladd B."/>
            <person name="Jarett J.K."/>
            <person name="Geller-Mcgrath D.E."/>
            <person name="Sieber C.M.K."/>
            <person name="Emerson J.B."/>
            <person name="Anantharaman K."/>
            <person name="Thomas B.C."/>
            <person name="Malmstrom R."/>
            <person name="Stieglmeier M."/>
            <person name="Klingl A."/>
            <person name="Woyke T."/>
            <person name="Ryan C.M."/>
            <person name="Banfield J.F."/>
        </authorList>
    </citation>
    <scope>NUCLEOTIDE SEQUENCE [LARGE SCALE GENOMIC DNA]</scope>
</reference>
<sequence>MKKIFLALFLLLIFLTFGSQLALAQENERVNVYFFWGKGCPHCADEKQFLEKLQSKYEQIEIKDYEVWYSQDNRDLLVKVGRGLDVNVSGVPFTVVGEQSFNGWYSEDSTGKAIEDAVQCALNNGCKDVVGEFLTPRKNSNEPCECEKEDKTVIPEIIKIPLLGELKVRNLSLPVLTIVLGGLDGFNPCAMWTLLFLISLLLGMKDKKRRWILGSVFIIASALVYFVFMAAWLNLLLFIGLIVWVRIINDRYQYQIQPIVSLNWRHSYGDNRSFNDF</sequence>
<keyword evidence="2" id="KW-0732">Signal</keyword>
<dbReference type="InterPro" id="IPR036249">
    <property type="entry name" value="Thioredoxin-like_sf"/>
</dbReference>
<dbReference type="Gene3D" id="3.40.30.10">
    <property type="entry name" value="Glutaredoxin"/>
    <property type="match status" value="1"/>
</dbReference>
<evidence type="ECO:0000256" key="1">
    <source>
        <dbReference type="SAM" id="Phobius"/>
    </source>
</evidence>
<dbReference type="SUPFAM" id="SSF52833">
    <property type="entry name" value="Thioredoxin-like"/>
    <property type="match status" value="1"/>
</dbReference>
<keyword evidence="1" id="KW-0812">Transmembrane</keyword>
<feature type="signal peptide" evidence="2">
    <location>
        <begin position="1"/>
        <end position="24"/>
    </location>
</feature>
<keyword evidence="1" id="KW-0472">Membrane</keyword>
<evidence type="ECO:0000313" key="3">
    <source>
        <dbReference type="EMBL" id="PJC68221.1"/>
    </source>
</evidence>
<proteinExistence type="predicted"/>